<keyword evidence="1" id="KW-0812">Transmembrane</keyword>
<proteinExistence type="predicted"/>
<reference evidence="2 3" key="1">
    <citation type="submission" date="2016-05" db="EMBL/GenBank/DDBJ databases">
        <title>Comparative genomics of biotechnologically important yeasts.</title>
        <authorList>
            <consortium name="DOE Joint Genome Institute"/>
            <person name="Riley R."/>
            <person name="Haridas S."/>
            <person name="Wolfe K.H."/>
            <person name="Lopes M.R."/>
            <person name="Hittinger C.T."/>
            <person name="Goker M."/>
            <person name="Salamov A."/>
            <person name="Wisecaver J."/>
            <person name="Long T.M."/>
            <person name="Aerts A.L."/>
            <person name="Barry K."/>
            <person name="Choi C."/>
            <person name="Clum A."/>
            <person name="Coughlan A.Y."/>
            <person name="Deshpande S."/>
            <person name="Douglass A.P."/>
            <person name="Hanson S.J."/>
            <person name="Klenk H.-P."/>
            <person name="LaButti K."/>
            <person name="Lapidus A."/>
            <person name="Lindquist E."/>
            <person name="Lipzen A."/>
            <person name="Meier-kolthoff J.P."/>
            <person name="Ohm R.A."/>
            <person name="Otillar R.P."/>
            <person name="Pangilinan J."/>
            <person name="Peng Y."/>
            <person name="Rokas A."/>
            <person name="Rosa C.A."/>
            <person name="Scheuner C."/>
            <person name="Sibirny A.A."/>
            <person name="Slot J.C."/>
            <person name="Stielow J.B."/>
            <person name="Sun H."/>
            <person name="Kurtzman C.P."/>
            <person name="Blackwell M."/>
            <person name="Grigoriev I.V."/>
            <person name="Jeffries T.W."/>
        </authorList>
    </citation>
    <scope>NUCLEOTIDE SEQUENCE [LARGE SCALE GENOMIC DNA]</scope>
    <source>
        <strain evidence="2 3">NRRL YB-4993</strain>
    </source>
</reference>
<accession>A0A1A0HDX9</accession>
<evidence type="ECO:0000313" key="2">
    <source>
        <dbReference type="EMBL" id="OBA22304.1"/>
    </source>
</evidence>
<dbReference type="GO" id="GO:0031505">
    <property type="term" value="P:fungal-type cell wall organization"/>
    <property type="evidence" value="ECO:0007669"/>
    <property type="project" value="TreeGrafter"/>
</dbReference>
<dbReference type="InterPro" id="IPR052413">
    <property type="entry name" value="SUR7_domain"/>
</dbReference>
<dbReference type="GO" id="GO:0051285">
    <property type="term" value="C:cell cortex of cell tip"/>
    <property type="evidence" value="ECO:0007669"/>
    <property type="project" value="TreeGrafter"/>
</dbReference>
<dbReference type="RefSeq" id="XP_018712800.1">
    <property type="nucleotide sequence ID" value="XM_018857169.1"/>
</dbReference>
<keyword evidence="1" id="KW-1133">Transmembrane helix</keyword>
<name>A0A1A0HDX9_9ASCO</name>
<dbReference type="GO" id="GO:0005886">
    <property type="term" value="C:plasma membrane"/>
    <property type="evidence" value="ECO:0007669"/>
    <property type="project" value="InterPro"/>
</dbReference>
<protein>
    <submittedName>
        <fullName evidence="2">Uncharacterized protein</fullName>
    </submittedName>
</protein>
<dbReference type="EMBL" id="LXTC01000002">
    <property type="protein sequence ID" value="OBA22304.1"/>
    <property type="molecule type" value="Genomic_DNA"/>
</dbReference>
<feature type="transmembrane region" description="Helical" evidence="1">
    <location>
        <begin position="244"/>
        <end position="268"/>
    </location>
</feature>
<feature type="transmembrane region" description="Helical" evidence="1">
    <location>
        <begin position="280"/>
        <end position="310"/>
    </location>
</feature>
<dbReference type="PANTHER" id="PTHR28019">
    <property type="entry name" value="CELL MEMBRANE PROTEIN YLR413W-RELATED"/>
    <property type="match status" value="1"/>
</dbReference>
<dbReference type="GeneID" id="30030145"/>
<dbReference type="PANTHER" id="PTHR28019:SF6">
    <property type="entry name" value="PROTEIN ECM7"/>
    <property type="match status" value="1"/>
</dbReference>
<keyword evidence="1" id="KW-0472">Membrane</keyword>
<dbReference type="Proteomes" id="UP000092555">
    <property type="component" value="Unassembled WGS sequence"/>
</dbReference>
<feature type="transmembrane region" description="Helical" evidence="1">
    <location>
        <begin position="26"/>
        <end position="46"/>
    </location>
</feature>
<organism evidence="2 3">
    <name type="scientific">Metschnikowia bicuspidata var. bicuspidata NRRL YB-4993</name>
    <dbReference type="NCBI Taxonomy" id="869754"/>
    <lineage>
        <taxon>Eukaryota</taxon>
        <taxon>Fungi</taxon>
        <taxon>Dikarya</taxon>
        <taxon>Ascomycota</taxon>
        <taxon>Saccharomycotina</taxon>
        <taxon>Pichiomycetes</taxon>
        <taxon>Metschnikowiaceae</taxon>
        <taxon>Metschnikowia</taxon>
    </lineage>
</organism>
<dbReference type="AlphaFoldDB" id="A0A1A0HDX9"/>
<gene>
    <name evidence="2" type="ORF">METBIDRAFT_39711</name>
</gene>
<feature type="transmembrane region" description="Helical" evidence="1">
    <location>
        <begin position="204"/>
        <end position="224"/>
    </location>
</feature>
<sequence length="319" mass="34285">MVSVTKLLGTAARPFRGLTPAQKRLLLLRIGSSLVAVCIAVVLYALRSYPSSLYVARINCSQLDVAAGLYQSLRSLMTETIISKGSGSNVLPIDLALTDSEVSILTQYAQTQVLNAPQAIVLGAQDWCTVNYATDFAGRLRDYSNMSTTCYEYGSLNFYDYRTLLLQNQLEIILAYAYESEDVQSAAYKERIQERSARYDVMRIMYAVQLALQVVLLAAGVFIYGTRGGAPDLAHTSAVTLNAVALVALTAGSTMIVSTAIVLADLAAMRAEIRRGLGDFGILMSVGPVFLALAAAALAVASLGMLAWIVPLWCANPAD</sequence>
<comment type="caution">
    <text evidence="2">The sequence shown here is derived from an EMBL/GenBank/DDBJ whole genome shotgun (WGS) entry which is preliminary data.</text>
</comment>
<evidence type="ECO:0000256" key="1">
    <source>
        <dbReference type="SAM" id="Phobius"/>
    </source>
</evidence>
<evidence type="ECO:0000313" key="3">
    <source>
        <dbReference type="Proteomes" id="UP000092555"/>
    </source>
</evidence>
<feature type="non-terminal residue" evidence="2">
    <location>
        <position position="319"/>
    </location>
</feature>
<dbReference type="OrthoDB" id="4062523at2759"/>
<dbReference type="STRING" id="869754.A0A1A0HDX9"/>
<keyword evidence="3" id="KW-1185">Reference proteome</keyword>